<proteinExistence type="predicted"/>
<organism evidence="2">
    <name type="scientific">Rodentolepis nana</name>
    <name type="common">Dwarf tapeworm</name>
    <name type="synonym">Hymenolepis nana</name>
    <dbReference type="NCBI Taxonomy" id="102285"/>
    <lineage>
        <taxon>Eukaryota</taxon>
        <taxon>Metazoa</taxon>
        <taxon>Spiralia</taxon>
        <taxon>Lophotrochozoa</taxon>
        <taxon>Platyhelminthes</taxon>
        <taxon>Cestoda</taxon>
        <taxon>Eucestoda</taxon>
        <taxon>Cyclophyllidea</taxon>
        <taxon>Hymenolepididae</taxon>
        <taxon>Rodentolepis</taxon>
    </lineage>
</organism>
<accession>A0A0R3TRW2</accession>
<dbReference type="STRING" id="102285.A0A0R3TRW2"/>
<evidence type="ECO:0000313" key="2">
    <source>
        <dbReference type="WBParaSite" id="HNAJ_0001035201-mRNA-1"/>
    </source>
</evidence>
<name>A0A0R3TRW2_RODNA</name>
<reference evidence="2" key="1">
    <citation type="submission" date="2017-02" db="UniProtKB">
        <authorList>
            <consortium name="WormBaseParasite"/>
        </authorList>
    </citation>
    <scope>IDENTIFICATION</scope>
</reference>
<evidence type="ECO:0000256" key="1">
    <source>
        <dbReference type="SAM" id="Coils"/>
    </source>
</evidence>
<dbReference type="AlphaFoldDB" id="A0A0R3TRW2"/>
<keyword evidence="1" id="KW-0175">Coiled coil</keyword>
<dbReference type="WBParaSite" id="HNAJ_0001035201-mRNA-1">
    <property type="protein sequence ID" value="HNAJ_0001035201-mRNA-1"/>
    <property type="gene ID" value="HNAJ_0001035201"/>
</dbReference>
<protein>
    <submittedName>
        <fullName evidence="2">Vps5 domain-containing protein</fullName>
    </submittedName>
</protein>
<feature type="coiled-coil region" evidence="1">
    <location>
        <begin position="33"/>
        <end position="126"/>
    </location>
</feature>
<sequence length="197" mass="22710">LADVSNQYVQVKKERNNLVGLLQSAVQTASLTRERLQQQANESEILLTATQKSDVALAAIRSELTKISSQRDNKRRELCKAAEYLAADNDQKEEMKFNLKSFELVLNRLELSNKSLEKVCERHSEMRKERVVCMIERNRDILILKVSKSSCEANHFGSGFETIQTHRLDVLGYYFHHNFPSYQSCLFFRSGLHLLIS</sequence>